<dbReference type="Pfam" id="PF09339">
    <property type="entry name" value="HTH_IclR"/>
    <property type="match status" value="1"/>
</dbReference>
<dbReference type="InterPro" id="IPR036390">
    <property type="entry name" value="WH_DNA-bd_sf"/>
</dbReference>
<evidence type="ECO:0000259" key="6">
    <source>
        <dbReference type="PROSITE" id="PS51078"/>
    </source>
</evidence>
<dbReference type="InterPro" id="IPR029016">
    <property type="entry name" value="GAF-like_dom_sf"/>
</dbReference>
<dbReference type="Gene3D" id="1.10.10.10">
    <property type="entry name" value="Winged helix-like DNA-binding domain superfamily/Winged helix DNA-binding domain"/>
    <property type="match status" value="1"/>
</dbReference>
<sequence length="292" mass="31639">MIHPTTVMEIADEQQYNSDVQNNPPAKSARKPVQKRPTYSIEAVDNALQLLQLLRDGGALRLKDAAAELGVAPSTAHRLLAMLVYRGFAVQDENRRYVPGAAMGVGPAGLSWTRLLRSLAQPHMELLSAQLNETVNLMVRVGTKVRFLATMEGNNVLRVGDRQGTVMPANKTSGGKAMLAELEPHMIDQLFRSNNAEIGGDTIPAAEYPAFLRELESIRGNGFAANFEGTEEGVSALGMALHNRHGHVVGALSVATPSTRFRRVFDAGLVPALRETCRQLEIDIAANPAEPD</sequence>
<feature type="region of interest" description="Disordered" evidence="4">
    <location>
        <begin position="14"/>
        <end position="36"/>
    </location>
</feature>
<comment type="caution">
    <text evidence="7">The sequence shown here is derived from an EMBL/GenBank/DDBJ whole genome shotgun (WGS) entry which is preliminary data.</text>
</comment>
<reference evidence="7 8" key="1">
    <citation type="journal article" date="2019" name="Int. J. Syst. Evol. Microbiol.">
        <title>The Global Catalogue of Microorganisms (GCM) 10K type strain sequencing project: providing services to taxonomists for standard genome sequencing and annotation.</title>
        <authorList>
            <consortium name="The Broad Institute Genomics Platform"/>
            <consortium name="The Broad Institute Genome Sequencing Center for Infectious Disease"/>
            <person name="Wu L."/>
            <person name="Ma J."/>
        </authorList>
    </citation>
    <scope>NUCLEOTIDE SEQUENCE [LARGE SCALE GENOMIC DNA]</scope>
    <source>
        <strain evidence="7 8">JCM 15921</strain>
    </source>
</reference>
<dbReference type="PANTHER" id="PTHR30136:SF35">
    <property type="entry name" value="HTH-TYPE TRANSCRIPTIONAL REGULATOR RV1719"/>
    <property type="match status" value="1"/>
</dbReference>
<name>A0ABN2ZP15_9MICC</name>
<evidence type="ECO:0000313" key="7">
    <source>
        <dbReference type="EMBL" id="GAA2145156.1"/>
    </source>
</evidence>
<keyword evidence="3" id="KW-0804">Transcription</keyword>
<keyword evidence="1" id="KW-0805">Transcription regulation</keyword>
<evidence type="ECO:0000256" key="2">
    <source>
        <dbReference type="ARBA" id="ARBA00023125"/>
    </source>
</evidence>
<feature type="compositionally biased region" description="Polar residues" evidence="4">
    <location>
        <begin position="14"/>
        <end position="25"/>
    </location>
</feature>
<feature type="domain" description="HTH iclR-type" evidence="5">
    <location>
        <begin position="41"/>
        <end position="101"/>
    </location>
</feature>
<dbReference type="SMART" id="SM00346">
    <property type="entry name" value="HTH_ICLR"/>
    <property type="match status" value="1"/>
</dbReference>
<gene>
    <name evidence="7" type="ORF">GCM10009825_37480</name>
</gene>
<dbReference type="PROSITE" id="PS51077">
    <property type="entry name" value="HTH_ICLR"/>
    <property type="match status" value="1"/>
</dbReference>
<dbReference type="EMBL" id="BAAAQB010000041">
    <property type="protein sequence ID" value="GAA2145156.1"/>
    <property type="molecule type" value="Genomic_DNA"/>
</dbReference>
<dbReference type="SUPFAM" id="SSF46785">
    <property type="entry name" value="Winged helix' DNA-binding domain"/>
    <property type="match status" value="1"/>
</dbReference>
<dbReference type="InterPro" id="IPR050707">
    <property type="entry name" value="HTH_MetabolicPath_Reg"/>
</dbReference>
<dbReference type="InterPro" id="IPR036388">
    <property type="entry name" value="WH-like_DNA-bd_sf"/>
</dbReference>
<keyword evidence="8" id="KW-1185">Reference proteome</keyword>
<accession>A0ABN2ZP15</accession>
<dbReference type="InterPro" id="IPR014757">
    <property type="entry name" value="Tscrpt_reg_IclR_C"/>
</dbReference>
<organism evidence="7 8">
    <name type="scientific">Arthrobacter humicola</name>
    <dbReference type="NCBI Taxonomy" id="409291"/>
    <lineage>
        <taxon>Bacteria</taxon>
        <taxon>Bacillati</taxon>
        <taxon>Actinomycetota</taxon>
        <taxon>Actinomycetes</taxon>
        <taxon>Micrococcales</taxon>
        <taxon>Micrococcaceae</taxon>
        <taxon>Arthrobacter</taxon>
    </lineage>
</organism>
<evidence type="ECO:0000259" key="5">
    <source>
        <dbReference type="PROSITE" id="PS51077"/>
    </source>
</evidence>
<keyword evidence="2" id="KW-0238">DNA-binding</keyword>
<dbReference type="Pfam" id="PF01614">
    <property type="entry name" value="IclR_C"/>
    <property type="match status" value="1"/>
</dbReference>
<dbReference type="SUPFAM" id="SSF55781">
    <property type="entry name" value="GAF domain-like"/>
    <property type="match status" value="1"/>
</dbReference>
<dbReference type="PROSITE" id="PS51078">
    <property type="entry name" value="ICLR_ED"/>
    <property type="match status" value="1"/>
</dbReference>
<dbReference type="Proteomes" id="UP001500102">
    <property type="component" value="Unassembled WGS sequence"/>
</dbReference>
<dbReference type="InterPro" id="IPR005471">
    <property type="entry name" value="Tscrpt_reg_IclR_N"/>
</dbReference>
<feature type="domain" description="IclR-ED" evidence="6">
    <location>
        <begin position="101"/>
        <end position="286"/>
    </location>
</feature>
<dbReference type="PANTHER" id="PTHR30136">
    <property type="entry name" value="HELIX-TURN-HELIX TRANSCRIPTIONAL REGULATOR, ICLR FAMILY"/>
    <property type="match status" value="1"/>
</dbReference>
<evidence type="ECO:0000256" key="4">
    <source>
        <dbReference type="SAM" id="MobiDB-lite"/>
    </source>
</evidence>
<evidence type="ECO:0000313" key="8">
    <source>
        <dbReference type="Proteomes" id="UP001500102"/>
    </source>
</evidence>
<protein>
    <submittedName>
        <fullName evidence="7">IclR family transcriptional regulator</fullName>
    </submittedName>
</protein>
<evidence type="ECO:0000256" key="1">
    <source>
        <dbReference type="ARBA" id="ARBA00023015"/>
    </source>
</evidence>
<proteinExistence type="predicted"/>
<dbReference type="Gene3D" id="3.30.450.40">
    <property type="match status" value="1"/>
</dbReference>
<evidence type="ECO:0000256" key="3">
    <source>
        <dbReference type="ARBA" id="ARBA00023163"/>
    </source>
</evidence>